<evidence type="ECO:0000313" key="1">
    <source>
        <dbReference type="EMBL" id="MFC0253164.1"/>
    </source>
</evidence>
<dbReference type="EMBL" id="JBHLWP010000013">
    <property type="protein sequence ID" value="MFC0253164.1"/>
    <property type="molecule type" value="Genomic_DNA"/>
</dbReference>
<dbReference type="RefSeq" id="WP_379680145.1">
    <property type="nucleotide sequence ID" value="NZ_JBHLWP010000013.1"/>
</dbReference>
<name>A0ABV6FHZ8_9BURK</name>
<dbReference type="Pfam" id="PF05159">
    <property type="entry name" value="Capsule_synth"/>
    <property type="match status" value="1"/>
</dbReference>
<evidence type="ECO:0000313" key="2">
    <source>
        <dbReference type="Proteomes" id="UP001589773"/>
    </source>
</evidence>
<comment type="caution">
    <text evidence="1">The sequence shown here is derived from an EMBL/GenBank/DDBJ whole genome shotgun (WGS) entry which is preliminary data.</text>
</comment>
<accession>A0ABV6FHZ8</accession>
<sequence>MLQGPMGTFFNRVAVWLNEQGIGVKKINFNGGDWFFHRKLDAVDYTGKLRDFPDFLRRFMIEHRIDGVVCFGDCRHYHTAARQVVQGLGLPFFVFEEGYVRPDYITLECGGVNAHSPLPRSPAFYRALPDRPVPKPEPAYPSFKRSAWSSMFYYGAGRLFGALYPHYQHHKKFSIRYEARNWCRAWVRKHLNRHRDAPVMESLLREHDGEYFAVALQVYNDSQVRVHSDYPDVRDFIRAVVASFAAGANPRHQLVFKHHPMDRGQRDYRRLIDSLCEEHGVVGRVHYVHDVHLPTLLRHARGVVTINSTVGLSALYHAKPLKLMGRSLYDMEGLTYQGELAGFWTADHRIDWELWRRFRTYLITQTQLNGAFYGRDFHALHKQAAAAAELPAPLVLRPRTVRLDRPARQATQERQAA</sequence>
<dbReference type="CDD" id="cd16441">
    <property type="entry name" value="beta_Kdo_transferase_KpsS"/>
    <property type="match status" value="1"/>
</dbReference>
<organism evidence="1 2">
    <name type="scientific">Massilia consociata</name>
    <dbReference type="NCBI Taxonomy" id="760117"/>
    <lineage>
        <taxon>Bacteria</taxon>
        <taxon>Pseudomonadati</taxon>
        <taxon>Pseudomonadota</taxon>
        <taxon>Betaproteobacteria</taxon>
        <taxon>Burkholderiales</taxon>
        <taxon>Oxalobacteraceae</taxon>
        <taxon>Telluria group</taxon>
        <taxon>Massilia</taxon>
    </lineage>
</organism>
<gene>
    <name evidence="1" type="ORF">ACFFJK_14785</name>
</gene>
<dbReference type="InterPro" id="IPR007833">
    <property type="entry name" value="Capsule_polysaccharide_synth"/>
</dbReference>
<protein>
    <submittedName>
        <fullName evidence="1">Capsule biosynthesis protein</fullName>
    </submittedName>
</protein>
<proteinExistence type="predicted"/>
<reference evidence="1 2" key="1">
    <citation type="submission" date="2024-09" db="EMBL/GenBank/DDBJ databases">
        <authorList>
            <person name="Sun Q."/>
            <person name="Mori K."/>
        </authorList>
    </citation>
    <scope>NUCLEOTIDE SEQUENCE [LARGE SCALE GENOMIC DNA]</scope>
    <source>
        <strain evidence="1 2">CCM 7792</strain>
    </source>
</reference>
<keyword evidence="2" id="KW-1185">Reference proteome</keyword>
<dbReference type="Proteomes" id="UP001589773">
    <property type="component" value="Unassembled WGS sequence"/>
</dbReference>